<dbReference type="Proteomes" id="UP000663292">
    <property type="component" value="Chromosome"/>
</dbReference>
<reference evidence="2 3" key="1">
    <citation type="submission" date="2020-11" db="EMBL/GenBank/DDBJ databases">
        <title>Carbohydrate-dependent, anaerobic sulfur respiration: A novel catabolism in halophilic archaea.</title>
        <authorList>
            <person name="Sorokin D.Y."/>
            <person name="Messina E."/>
            <person name="Smedile F."/>
            <person name="La Cono V."/>
            <person name="Hallsworth J.E."/>
            <person name="Yakimov M.M."/>
        </authorList>
    </citation>
    <scope>NUCLEOTIDE SEQUENCE [LARGE SCALE GENOMIC DNA]</scope>
    <source>
        <strain evidence="2 3">HSR-Est</strain>
    </source>
</reference>
<evidence type="ECO:0000313" key="3">
    <source>
        <dbReference type="Proteomes" id="UP000663292"/>
    </source>
</evidence>
<keyword evidence="3" id="KW-1185">Reference proteome</keyword>
<dbReference type="RefSeq" id="WP_229121554.1">
    <property type="nucleotide sequence ID" value="NZ_CP064791.1"/>
</dbReference>
<feature type="compositionally biased region" description="Polar residues" evidence="1">
    <location>
        <begin position="23"/>
        <end position="32"/>
    </location>
</feature>
<protein>
    <submittedName>
        <fullName evidence="2">Zn finger protein</fullName>
    </submittedName>
</protein>
<feature type="region of interest" description="Disordered" evidence="1">
    <location>
        <begin position="13"/>
        <end position="44"/>
    </location>
</feature>
<dbReference type="GeneID" id="68856669"/>
<sequence length="60" mass="6639">MGIRQLRCPECGADTNMGLPRDSTVQGISTTEPPEPDADGRKIRPVACPNDHEFYVTFTF</sequence>
<gene>
    <name evidence="2" type="ORF">HSEST_0028</name>
</gene>
<dbReference type="NCBIfam" id="NF041795">
    <property type="entry name" value="Brz"/>
    <property type="match status" value="1"/>
</dbReference>
<organism evidence="2 3">
    <name type="scientific">Halapricum desulfuricans</name>
    <dbReference type="NCBI Taxonomy" id="2841257"/>
    <lineage>
        <taxon>Archaea</taxon>
        <taxon>Methanobacteriati</taxon>
        <taxon>Methanobacteriota</taxon>
        <taxon>Stenosarchaea group</taxon>
        <taxon>Halobacteria</taxon>
        <taxon>Halobacteriales</taxon>
        <taxon>Haloarculaceae</taxon>
        <taxon>Halapricum</taxon>
    </lineage>
</organism>
<accession>A0A897NMW2</accession>
<evidence type="ECO:0000256" key="1">
    <source>
        <dbReference type="SAM" id="MobiDB-lite"/>
    </source>
</evidence>
<dbReference type="EMBL" id="CP064791">
    <property type="protein sequence ID" value="QSG13591.1"/>
    <property type="molecule type" value="Genomic_DNA"/>
</dbReference>
<name>A0A897NMW2_9EURY</name>
<dbReference type="AlphaFoldDB" id="A0A897NMW2"/>
<proteinExistence type="predicted"/>
<dbReference type="Pfam" id="PF23454">
    <property type="entry name" value="Zn_ribbon_Brz"/>
    <property type="match status" value="1"/>
</dbReference>
<evidence type="ECO:0000313" key="2">
    <source>
        <dbReference type="EMBL" id="QSG13591.1"/>
    </source>
</evidence>
<dbReference type="InterPro" id="IPR053463">
    <property type="entry name" value="Brz_Regulator"/>
</dbReference>